<comment type="caution">
    <text evidence="1">The sequence shown here is derived from an EMBL/GenBank/DDBJ whole genome shotgun (WGS) entry which is preliminary data.</text>
</comment>
<protein>
    <submittedName>
        <fullName evidence="1">Uncharacterized protein</fullName>
    </submittedName>
</protein>
<dbReference type="InterPro" id="IPR053717">
    <property type="entry name" value="MerB_lyase_sf"/>
</dbReference>
<dbReference type="Proteomes" id="UP001360953">
    <property type="component" value="Unassembled WGS sequence"/>
</dbReference>
<evidence type="ECO:0000313" key="2">
    <source>
        <dbReference type="Proteomes" id="UP001360953"/>
    </source>
</evidence>
<dbReference type="RefSeq" id="XP_066650115.1">
    <property type="nucleotide sequence ID" value="XM_066803503.1"/>
</dbReference>
<dbReference type="EMBL" id="JBBPEH010000016">
    <property type="protein sequence ID" value="KAK7529665.1"/>
    <property type="molecule type" value="Genomic_DNA"/>
</dbReference>
<dbReference type="GeneID" id="92036409"/>
<dbReference type="InterPro" id="IPR004927">
    <property type="entry name" value="MerB"/>
</dbReference>
<organism evidence="1 2">
    <name type="scientific">Phyllosticta citribraziliensis</name>
    <dbReference type="NCBI Taxonomy" id="989973"/>
    <lineage>
        <taxon>Eukaryota</taxon>
        <taxon>Fungi</taxon>
        <taxon>Dikarya</taxon>
        <taxon>Ascomycota</taxon>
        <taxon>Pezizomycotina</taxon>
        <taxon>Dothideomycetes</taxon>
        <taxon>Dothideomycetes incertae sedis</taxon>
        <taxon>Botryosphaeriales</taxon>
        <taxon>Phyllostictaceae</taxon>
        <taxon>Phyllosticta</taxon>
    </lineage>
</organism>
<sequence length="102" mass="11180">MAFVLTPQDGRDDRCWWGGCAWDTFGISAALQLDVRIDTACLFCVAAHISVETGPATPPPEQLAVRFPRPAAEEHAEWWTRDHASSTGYISPARAVWKLAGP</sequence>
<accession>A0ABR1L773</accession>
<keyword evidence="2" id="KW-1185">Reference proteome</keyword>
<evidence type="ECO:0000313" key="1">
    <source>
        <dbReference type="EMBL" id="KAK7529665.1"/>
    </source>
</evidence>
<gene>
    <name evidence="1" type="ORF">J3D65DRAFT_672591</name>
</gene>
<name>A0ABR1L773_9PEZI</name>
<dbReference type="Gene3D" id="3.30.450.410">
    <property type="match status" value="1"/>
</dbReference>
<reference evidence="1 2" key="1">
    <citation type="submission" date="2024-04" db="EMBL/GenBank/DDBJ databases">
        <title>Phyllosticta paracitricarpa is synonymous to the EU quarantine fungus P. citricarpa based on phylogenomic analyses.</title>
        <authorList>
            <consortium name="Lawrence Berkeley National Laboratory"/>
            <person name="Van ingen-buijs V.A."/>
            <person name="Van westerhoven A.C."/>
            <person name="Haridas S."/>
            <person name="Skiadas P."/>
            <person name="Martin F."/>
            <person name="Groenewald J.Z."/>
            <person name="Crous P.W."/>
            <person name="Seidl M.F."/>
        </authorList>
    </citation>
    <scope>NUCLEOTIDE SEQUENCE [LARGE SCALE GENOMIC DNA]</scope>
    <source>
        <strain evidence="1 2">CPC 17464</strain>
    </source>
</reference>
<proteinExistence type="predicted"/>
<dbReference type="SUPFAM" id="SSF160387">
    <property type="entry name" value="NosL/MerB-like"/>
    <property type="match status" value="1"/>
</dbReference>
<dbReference type="Pfam" id="PF03243">
    <property type="entry name" value="MerB"/>
    <property type="match status" value="1"/>
</dbReference>